<dbReference type="PANTHER" id="PTHR37299">
    <property type="entry name" value="TRANSCRIPTIONAL REGULATOR-RELATED"/>
    <property type="match status" value="1"/>
</dbReference>
<gene>
    <name evidence="2" type="ORF">ACFSR2_03660</name>
</gene>
<organism evidence="2 3">
    <name type="scientific">Emticicia soli</name>
    <dbReference type="NCBI Taxonomy" id="2027878"/>
    <lineage>
        <taxon>Bacteria</taxon>
        <taxon>Pseudomonadati</taxon>
        <taxon>Bacteroidota</taxon>
        <taxon>Cytophagia</taxon>
        <taxon>Cytophagales</taxon>
        <taxon>Leadbetterellaceae</taxon>
        <taxon>Emticicia</taxon>
    </lineage>
</organism>
<dbReference type="PROSITE" id="PS50930">
    <property type="entry name" value="HTH_LYTTR"/>
    <property type="match status" value="1"/>
</dbReference>
<comment type="caution">
    <text evidence="2">The sequence shown here is derived from an EMBL/GenBank/DDBJ whole genome shotgun (WGS) entry which is preliminary data.</text>
</comment>
<name>A0ABW5J583_9BACT</name>
<reference evidence="3" key="1">
    <citation type="journal article" date="2019" name="Int. J. Syst. Evol. Microbiol.">
        <title>The Global Catalogue of Microorganisms (GCM) 10K type strain sequencing project: providing services to taxonomists for standard genome sequencing and annotation.</title>
        <authorList>
            <consortium name="The Broad Institute Genomics Platform"/>
            <consortium name="The Broad Institute Genome Sequencing Center for Infectious Disease"/>
            <person name="Wu L."/>
            <person name="Ma J."/>
        </authorList>
    </citation>
    <scope>NUCLEOTIDE SEQUENCE [LARGE SCALE GENOMIC DNA]</scope>
    <source>
        <strain evidence="3">KCTC 52344</strain>
    </source>
</reference>
<dbReference type="RefSeq" id="WP_340235375.1">
    <property type="nucleotide sequence ID" value="NZ_JBBEWC010000004.1"/>
</dbReference>
<evidence type="ECO:0000313" key="3">
    <source>
        <dbReference type="Proteomes" id="UP001597510"/>
    </source>
</evidence>
<evidence type="ECO:0000313" key="2">
    <source>
        <dbReference type="EMBL" id="MFD2519966.1"/>
    </source>
</evidence>
<dbReference type="SMART" id="SM00850">
    <property type="entry name" value="LytTR"/>
    <property type="match status" value="1"/>
</dbReference>
<keyword evidence="3" id="KW-1185">Reference proteome</keyword>
<dbReference type="InterPro" id="IPR007492">
    <property type="entry name" value="LytTR_DNA-bd_dom"/>
</dbReference>
<proteinExistence type="predicted"/>
<dbReference type="Proteomes" id="UP001597510">
    <property type="component" value="Unassembled WGS sequence"/>
</dbReference>
<dbReference type="PANTHER" id="PTHR37299:SF1">
    <property type="entry name" value="STAGE 0 SPORULATION PROTEIN A HOMOLOG"/>
    <property type="match status" value="1"/>
</dbReference>
<dbReference type="InterPro" id="IPR046947">
    <property type="entry name" value="LytR-like"/>
</dbReference>
<accession>A0ABW5J583</accession>
<dbReference type="EMBL" id="JBHULC010000004">
    <property type="protein sequence ID" value="MFD2519966.1"/>
    <property type="molecule type" value="Genomic_DNA"/>
</dbReference>
<evidence type="ECO:0000259" key="1">
    <source>
        <dbReference type="PROSITE" id="PS50930"/>
    </source>
</evidence>
<feature type="domain" description="HTH LytTR-type" evidence="1">
    <location>
        <begin position="1"/>
        <end position="110"/>
    </location>
</feature>
<dbReference type="Gene3D" id="2.40.50.1020">
    <property type="entry name" value="LytTr DNA-binding domain"/>
    <property type="match status" value="1"/>
</dbReference>
<dbReference type="Pfam" id="PF04397">
    <property type="entry name" value="LytTR"/>
    <property type="match status" value="1"/>
</dbReference>
<protein>
    <submittedName>
        <fullName evidence="2">LytR/AlgR family response regulator transcription factor</fullName>
    </submittedName>
</protein>
<sequence length="110" mass="12720">METNELIHLGSRKNIAPDSILMMKSDVNYTTIYLVDGSQILSSTTMGILEKRLKEFKFFRPNRSFIINLQFVADFENKVQTGAFSRILLKNNESVPLSRRRTTAFLKIME</sequence>